<dbReference type="Gene3D" id="3.90.1570.10">
    <property type="entry name" value="tt1808, chain A"/>
    <property type="match status" value="1"/>
</dbReference>
<dbReference type="InterPro" id="IPR012296">
    <property type="entry name" value="Nuclease_put_TT1808"/>
</dbReference>
<keyword evidence="2" id="KW-0255">Endonuclease</keyword>
<dbReference type="PANTHER" id="PTHR35400">
    <property type="entry name" value="SLR1083 PROTEIN"/>
    <property type="match status" value="1"/>
</dbReference>
<protein>
    <submittedName>
        <fullName evidence="2">Uma2 family endonuclease</fullName>
    </submittedName>
</protein>
<evidence type="ECO:0000313" key="2">
    <source>
        <dbReference type="EMBL" id="MBB6170590.1"/>
    </source>
</evidence>
<dbReference type="GO" id="GO:0004519">
    <property type="term" value="F:endonuclease activity"/>
    <property type="evidence" value="ECO:0007669"/>
    <property type="project" value="UniProtKB-KW"/>
</dbReference>
<dbReference type="EMBL" id="JACHDS010000001">
    <property type="protein sequence ID" value="MBB6170590.1"/>
    <property type="molecule type" value="Genomic_DNA"/>
</dbReference>
<feature type="domain" description="Putative restriction endonuclease" evidence="1">
    <location>
        <begin position="21"/>
        <end position="182"/>
    </location>
</feature>
<dbReference type="RefSeq" id="WP_184073335.1">
    <property type="nucleotide sequence ID" value="NZ_JACHDS010000001.1"/>
</dbReference>
<dbReference type="AlphaFoldDB" id="A0A7W9YEA1"/>
<dbReference type="PANTHER" id="PTHR35400:SF3">
    <property type="entry name" value="SLL1072 PROTEIN"/>
    <property type="match status" value="1"/>
</dbReference>
<reference evidence="2 3" key="1">
    <citation type="submission" date="2020-08" db="EMBL/GenBank/DDBJ databases">
        <title>Sequencing the genomes of 1000 actinobacteria strains.</title>
        <authorList>
            <person name="Klenk H.-P."/>
        </authorList>
    </citation>
    <scope>NUCLEOTIDE SEQUENCE [LARGE SCALE GENOMIC DNA]</scope>
    <source>
        <strain evidence="2 3">DSM 46659</strain>
    </source>
</reference>
<name>A0A7W9YEA1_9ACTN</name>
<keyword evidence="3" id="KW-1185">Reference proteome</keyword>
<evidence type="ECO:0000259" key="1">
    <source>
        <dbReference type="Pfam" id="PF05685"/>
    </source>
</evidence>
<dbReference type="Pfam" id="PF05685">
    <property type="entry name" value="Uma2"/>
    <property type="match status" value="1"/>
</dbReference>
<accession>A0A7W9YEA1</accession>
<dbReference type="Proteomes" id="UP000546642">
    <property type="component" value="Unassembled WGS sequence"/>
</dbReference>
<comment type="caution">
    <text evidence="2">The sequence shown here is derived from an EMBL/GenBank/DDBJ whole genome shotgun (WGS) entry which is preliminary data.</text>
</comment>
<proteinExistence type="predicted"/>
<dbReference type="SUPFAM" id="SSF52980">
    <property type="entry name" value="Restriction endonuclease-like"/>
    <property type="match status" value="1"/>
</dbReference>
<evidence type="ECO:0000313" key="3">
    <source>
        <dbReference type="Proteomes" id="UP000546642"/>
    </source>
</evidence>
<gene>
    <name evidence="2" type="ORF">HNR23_000650</name>
</gene>
<organism evidence="2 3">
    <name type="scientific">Nocardiopsis mwathae</name>
    <dbReference type="NCBI Taxonomy" id="1472723"/>
    <lineage>
        <taxon>Bacteria</taxon>
        <taxon>Bacillati</taxon>
        <taxon>Actinomycetota</taxon>
        <taxon>Actinomycetes</taxon>
        <taxon>Streptosporangiales</taxon>
        <taxon>Nocardiopsidaceae</taxon>
        <taxon>Nocardiopsis</taxon>
    </lineage>
</organism>
<sequence>MLVELQEKPDTDEYTMREVAERLDVPEGFRVEILGGSIIVSPPPVPKHYVIANEIYDQLRPALTRDRRPSTNGPGVAPDVDQGDYAIPDLVVVPTARFYEDEGLVPAADVDFVMEVVSTGNPRKDILLLPEIYAEWGIPVYLLVDPRTGHITLFTEPEEGVYLRRKNFRFGDEVRLPKSLDSILLSTEEFPQYSRR</sequence>
<keyword evidence="2" id="KW-0540">Nuclease</keyword>
<dbReference type="CDD" id="cd06260">
    <property type="entry name" value="DUF820-like"/>
    <property type="match status" value="1"/>
</dbReference>
<dbReference type="InterPro" id="IPR011335">
    <property type="entry name" value="Restrct_endonuc-II-like"/>
</dbReference>
<keyword evidence="2" id="KW-0378">Hydrolase</keyword>
<dbReference type="InterPro" id="IPR008538">
    <property type="entry name" value="Uma2"/>
</dbReference>